<feature type="compositionally biased region" description="Polar residues" evidence="1">
    <location>
        <begin position="1"/>
        <end position="13"/>
    </location>
</feature>
<dbReference type="AlphaFoldDB" id="A0A5B7EGQ3"/>
<reference evidence="2 3" key="1">
    <citation type="submission" date="2019-05" db="EMBL/GenBank/DDBJ databases">
        <title>Another draft genome of Portunus trituberculatus and its Hox gene families provides insights of decapod evolution.</title>
        <authorList>
            <person name="Jeong J.-H."/>
            <person name="Song I."/>
            <person name="Kim S."/>
            <person name="Choi T."/>
            <person name="Kim D."/>
            <person name="Ryu S."/>
            <person name="Kim W."/>
        </authorList>
    </citation>
    <scope>NUCLEOTIDE SEQUENCE [LARGE SCALE GENOMIC DNA]</scope>
    <source>
        <tissue evidence="2">Muscle</tissue>
    </source>
</reference>
<comment type="caution">
    <text evidence="2">The sequence shown here is derived from an EMBL/GenBank/DDBJ whole genome shotgun (WGS) entry which is preliminary data.</text>
</comment>
<keyword evidence="3" id="KW-1185">Reference proteome</keyword>
<sequence>MESPWPNRTTESIKSGRRPWKSGRLRWPNVMKRYDGRAQASTVDDAACGREPVFGSRTRLPRHGASLVL</sequence>
<name>A0A5B7EGQ3_PORTR</name>
<evidence type="ECO:0000256" key="1">
    <source>
        <dbReference type="SAM" id="MobiDB-lite"/>
    </source>
</evidence>
<organism evidence="2 3">
    <name type="scientific">Portunus trituberculatus</name>
    <name type="common">Swimming crab</name>
    <name type="synonym">Neptunus trituberculatus</name>
    <dbReference type="NCBI Taxonomy" id="210409"/>
    <lineage>
        <taxon>Eukaryota</taxon>
        <taxon>Metazoa</taxon>
        <taxon>Ecdysozoa</taxon>
        <taxon>Arthropoda</taxon>
        <taxon>Crustacea</taxon>
        <taxon>Multicrustacea</taxon>
        <taxon>Malacostraca</taxon>
        <taxon>Eumalacostraca</taxon>
        <taxon>Eucarida</taxon>
        <taxon>Decapoda</taxon>
        <taxon>Pleocyemata</taxon>
        <taxon>Brachyura</taxon>
        <taxon>Eubrachyura</taxon>
        <taxon>Portunoidea</taxon>
        <taxon>Portunidae</taxon>
        <taxon>Portuninae</taxon>
        <taxon>Portunus</taxon>
    </lineage>
</organism>
<evidence type="ECO:0000313" key="3">
    <source>
        <dbReference type="Proteomes" id="UP000324222"/>
    </source>
</evidence>
<dbReference type="EMBL" id="VSRR010002855">
    <property type="protein sequence ID" value="MPC33541.1"/>
    <property type="molecule type" value="Genomic_DNA"/>
</dbReference>
<gene>
    <name evidence="2" type="ORF">E2C01_026896</name>
</gene>
<proteinExistence type="predicted"/>
<protein>
    <submittedName>
        <fullName evidence="2">Uncharacterized protein</fullName>
    </submittedName>
</protein>
<accession>A0A5B7EGQ3</accession>
<evidence type="ECO:0000313" key="2">
    <source>
        <dbReference type="EMBL" id="MPC33541.1"/>
    </source>
</evidence>
<feature type="region of interest" description="Disordered" evidence="1">
    <location>
        <begin position="1"/>
        <end position="22"/>
    </location>
</feature>
<dbReference type="Proteomes" id="UP000324222">
    <property type="component" value="Unassembled WGS sequence"/>
</dbReference>